<dbReference type="Gene3D" id="3.30.1150.10">
    <property type="match status" value="1"/>
</dbReference>
<protein>
    <recommendedName>
        <fullName evidence="2">TonB C-terminal domain-containing protein</fullName>
    </recommendedName>
</protein>
<evidence type="ECO:0000256" key="1">
    <source>
        <dbReference type="SAM" id="SignalP"/>
    </source>
</evidence>
<proteinExistence type="predicted"/>
<sequence>MNKFFLLLLICFAQVTFSQTNKESEQTTTNSVSDNNEIYNIAGIDVKPEFPGGIIQFNTFLSKNFINPAEKPTLKGTIYFTFIIEKDGSISDIKIIRDLGFKTGDEAIRVLKSAPKWTPGKHQNKVIRTLNTGKISIN</sequence>
<reference evidence="3" key="1">
    <citation type="submission" date="2024-05" db="EMBL/GenBank/DDBJ databases">
        <title>Whole-Genome Sequence of CFS9, a Potential Fish Probiotic Isolated from the Body Surface of Silurus asotus.</title>
        <authorList>
            <person name="Kojima M."/>
            <person name="Tobioka K."/>
            <person name="Yokota K."/>
            <person name="Nakatani H."/>
            <person name="Hori K."/>
            <person name="Tamaru Y."/>
            <person name="Okazaki F."/>
        </authorList>
    </citation>
    <scope>NUCLEOTIDE SEQUENCE</scope>
    <source>
        <strain evidence="3">CFS9</strain>
    </source>
</reference>
<dbReference type="InterPro" id="IPR037682">
    <property type="entry name" value="TonB_C"/>
</dbReference>
<feature type="chain" id="PRO_5043770339" description="TonB C-terminal domain-containing protein" evidence="1">
    <location>
        <begin position="19"/>
        <end position="138"/>
    </location>
</feature>
<dbReference type="AlphaFoldDB" id="A0AAT9GXT7"/>
<accession>A0AAT9GXT7</accession>
<feature type="signal peptide" evidence="1">
    <location>
        <begin position="1"/>
        <end position="18"/>
    </location>
</feature>
<feature type="domain" description="TonB C-terminal" evidence="2">
    <location>
        <begin position="69"/>
        <end position="127"/>
    </location>
</feature>
<keyword evidence="1" id="KW-0732">Signal</keyword>
<dbReference type="GO" id="GO:0055085">
    <property type="term" value="P:transmembrane transport"/>
    <property type="evidence" value="ECO:0007669"/>
    <property type="project" value="InterPro"/>
</dbReference>
<dbReference type="Pfam" id="PF03544">
    <property type="entry name" value="TonB_C"/>
    <property type="match status" value="1"/>
</dbReference>
<evidence type="ECO:0000313" key="3">
    <source>
        <dbReference type="EMBL" id="BFM42002.1"/>
    </source>
</evidence>
<evidence type="ECO:0000259" key="2">
    <source>
        <dbReference type="Pfam" id="PF03544"/>
    </source>
</evidence>
<organism evidence="3">
    <name type="scientific">Flavobacterium sp. CFS9</name>
    <dbReference type="NCBI Taxonomy" id="3143118"/>
    <lineage>
        <taxon>Bacteria</taxon>
        <taxon>Pseudomonadati</taxon>
        <taxon>Bacteroidota</taxon>
        <taxon>Flavobacteriia</taxon>
        <taxon>Flavobacteriales</taxon>
        <taxon>Flavobacteriaceae</taxon>
        <taxon>Flavobacterium</taxon>
    </lineage>
</organism>
<gene>
    <name evidence="3" type="ORF">CFS9_06430</name>
</gene>
<dbReference type="SUPFAM" id="SSF74653">
    <property type="entry name" value="TolA/TonB C-terminal domain"/>
    <property type="match status" value="1"/>
</dbReference>
<name>A0AAT9GXT7_9FLAO</name>
<dbReference type="EMBL" id="AP031573">
    <property type="protein sequence ID" value="BFM42002.1"/>
    <property type="molecule type" value="Genomic_DNA"/>
</dbReference>
<dbReference type="RefSeq" id="WP_369617237.1">
    <property type="nucleotide sequence ID" value="NZ_AP031573.1"/>
</dbReference>